<dbReference type="Gene3D" id="3.40.50.150">
    <property type="entry name" value="Vaccinia Virus protein VP39"/>
    <property type="match status" value="1"/>
</dbReference>
<feature type="domain" description="Methyltransferase" evidence="4">
    <location>
        <begin position="57"/>
        <end position="144"/>
    </location>
</feature>
<dbReference type="SUPFAM" id="SSF53335">
    <property type="entry name" value="S-adenosyl-L-methionine-dependent methyltransferases"/>
    <property type="match status" value="1"/>
</dbReference>
<evidence type="ECO:0000256" key="3">
    <source>
        <dbReference type="ARBA" id="ARBA00022691"/>
    </source>
</evidence>
<protein>
    <submittedName>
        <fullName evidence="5">Methyltransferase family protein</fullName>
    </submittedName>
</protein>
<keyword evidence="3" id="KW-0949">S-adenosyl-L-methionine</keyword>
<dbReference type="EMBL" id="PTJD01000021">
    <property type="protein sequence ID" value="PPK90884.1"/>
    <property type="molecule type" value="Genomic_DNA"/>
</dbReference>
<sequence length="233" mass="25551">MHDDLRTGGAGSEEDEAIALYYDDFAPHYVSGWRSLEHYGPLVADFLLRTVTPECRVLDVGCGPGQLTRNLAPSVSVTGIDLSPRMLAVAGRERPGGRYEQHDFHDPLPESWGRFDVVIAVGCLEFCRDLASTLRNLADVCAPGARLLVGVVEDRASREPGRSRRAFSDAGLPGVDMHCYDATAQLSAVTSAGLAPWSYRFVPAWRHEEYSYVVQYGLWELRKEVTGSSSTGS</sequence>
<dbReference type="CDD" id="cd02440">
    <property type="entry name" value="AdoMet_MTases"/>
    <property type="match status" value="1"/>
</dbReference>
<dbReference type="InterPro" id="IPR029063">
    <property type="entry name" value="SAM-dependent_MTases_sf"/>
</dbReference>
<evidence type="ECO:0000256" key="2">
    <source>
        <dbReference type="ARBA" id="ARBA00022679"/>
    </source>
</evidence>
<proteinExistence type="predicted"/>
<reference evidence="5 6" key="1">
    <citation type="submission" date="2018-02" db="EMBL/GenBank/DDBJ databases">
        <title>Genomic Encyclopedia of Archaeal and Bacterial Type Strains, Phase II (KMG-II): from individual species to whole genera.</title>
        <authorList>
            <person name="Goeker M."/>
        </authorList>
    </citation>
    <scope>NUCLEOTIDE SEQUENCE [LARGE SCALE GENOMIC DNA]</scope>
    <source>
        <strain evidence="5 6">DSM 22857</strain>
    </source>
</reference>
<evidence type="ECO:0000313" key="6">
    <source>
        <dbReference type="Proteomes" id="UP000239485"/>
    </source>
</evidence>
<evidence type="ECO:0000256" key="1">
    <source>
        <dbReference type="ARBA" id="ARBA00022603"/>
    </source>
</evidence>
<organism evidence="5 6">
    <name type="scientific">Kineococcus xinjiangensis</name>
    <dbReference type="NCBI Taxonomy" id="512762"/>
    <lineage>
        <taxon>Bacteria</taxon>
        <taxon>Bacillati</taxon>
        <taxon>Actinomycetota</taxon>
        <taxon>Actinomycetes</taxon>
        <taxon>Kineosporiales</taxon>
        <taxon>Kineosporiaceae</taxon>
        <taxon>Kineococcus</taxon>
    </lineage>
</organism>
<dbReference type="InterPro" id="IPR041698">
    <property type="entry name" value="Methyltransf_25"/>
</dbReference>
<name>A0A2S6ICD9_9ACTN</name>
<dbReference type="GO" id="GO:0032259">
    <property type="term" value="P:methylation"/>
    <property type="evidence" value="ECO:0007669"/>
    <property type="project" value="UniProtKB-KW"/>
</dbReference>
<dbReference type="PANTHER" id="PTHR43464">
    <property type="entry name" value="METHYLTRANSFERASE"/>
    <property type="match status" value="1"/>
</dbReference>
<comment type="caution">
    <text evidence="5">The sequence shown here is derived from an EMBL/GenBank/DDBJ whole genome shotgun (WGS) entry which is preliminary data.</text>
</comment>
<dbReference type="RefSeq" id="WP_211291298.1">
    <property type="nucleotide sequence ID" value="NZ_PTJD01000021.1"/>
</dbReference>
<evidence type="ECO:0000259" key="4">
    <source>
        <dbReference type="Pfam" id="PF13649"/>
    </source>
</evidence>
<dbReference type="GO" id="GO:0008168">
    <property type="term" value="F:methyltransferase activity"/>
    <property type="evidence" value="ECO:0007669"/>
    <property type="project" value="UniProtKB-KW"/>
</dbReference>
<evidence type="ECO:0000313" key="5">
    <source>
        <dbReference type="EMBL" id="PPK90884.1"/>
    </source>
</evidence>
<accession>A0A2S6ICD9</accession>
<dbReference type="PANTHER" id="PTHR43464:SF19">
    <property type="entry name" value="UBIQUINONE BIOSYNTHESIS O-METHYLTRANSFERASE, MITOCHONDRIAL"/>
    <property type="match status" value="1"/>
</dbReference>
<keyword evidence="1 5" id="KW-0489">Methyltransferase</keyword>
<dbReference type="Proteomes" id="UP000239485">
    <property type="component" value="Unassembled WGS sequence"/>
</dbReference>
<keyword evidence="2 5" id="KW-0808">Transferase</keyword>
<dbReference type="Pfam" id="PF13649">
    <property type="entry name" value="Methyltransf_25"/>
    <property type="match status" value="1"/>
</dbReference>
<gene>
    <name evidence="5" type="ORF">CLV92_12114</name>
</gene>
<dbReference type="AlphaFoldDB" id="A0A2S6ICD9"/>
<keyword evidence="6" id="KW-1185">Reference proteome</keyword>